<comment type="function">
    <text evidence="1">The SecYEG-SecDF-YajC-YidC holo-translocon (HTL) protein secretase/insertase is a supercomplex required for protein secretion, insertion of proteins into membranes, and assembly of membrane protein complexes. While the SecYEG complex is essential for assembly of a number of proteins and complexes, the SecDF-YajC-YidC subcomplex facilitates these functions.</text>
</comment>
<evidence type="ECO:0000256" key="11">
    <source>
        <dbReference type="ARBA" id="ARBA00023010"/>
    </source>
</evidence>
<reference evidence="14 15" key="1">
    <citation type="submission" date="2018-05" db="EMBL/GenBank/DDBJ databases">
        <title>Description of Sphingomonas pokkalii sp nov, isolated from the rhizosphere of saline tolerant pokkali rice and its draft genome analysis.</title>
        <authorList>
            <person name="Menon R."/>
            <person name="Kumari S."/>
            <person name="Rameshkumar N."/>
        </authorList>
    </citation>
    <scope>NUCLEOTIDE SEQUENCE [LARGE SCALE GENOMIC DNA]</scope>
    <source>
        <strain evidence="14 15">L3B27</strain>
    </source>
</reference>
<accession>A0A2U0SET1</accession>
<evidence type="ECO:0000256" key="10">
    <source>
        <dbReference type="ARBA" id="ARBA00022989"/>
    </source>
</evidence>
<dbReference type="GO" id="GO:0015031">
    <property type="term" value="P:protein transport"/>
    <property type="evidence" value="ECO:0007669"/>
    <property type="project" value="UniProtKB-KW"/>
</dbReference>
<comment type="subcellular location">
    <subcellularLocation>
        <location evidence="2">Cell membrane</location>
        <topology evidence="2">Single-pass membrane protein</topology>
    </subcellularLocation>
</comment>
<comment type="caution">
    <text evidence="14">The sequence shown here is derived from an EMBL/GenBank/DDBJ whole genome shotgun (WGS) entry which is preliminary data.</text>
</comment>
<dbReference type="PANTHER" id="PTHR33909:SF1">
    <property type="entry name" value="SEC TRANSLOCON ACCESSORY COMPLEX SUBUNIT YAJC"/>
    <property type="match status" value="1"/>
</dbReference>
<comment type="similarity">
    <text evidence="3">Belongs to the YajC family.</text>
</comment>
<evidence type="ECO:0000256" key="2">
    <source>
        <dbReference type="ARBA" id="ARBA00004162"/>
    </source>
</evidence>
<evidence type="ECO:0000256" key="1">
    <source>
        <dbReference type="ARBA" id="ARBA00002061"/>
    </source>
</evidence>
<dbReference type="Proteomes" id="UP000245890">
    <property type="component" value="Unassembled WGS sequence"/>
</dbReference>
<evidence type="ECO:0000256" key="7">
    <source>
        <dbReference type="ARBA" id="ARBA00022475"/>
    </source>
</evidence>
<keyword evidence="7" id="KW-1003">Cell membrane</keyword>
<dbReference type="EMBL" id="QENQ01000001">
    <property type="protein sequence ID" value="PVX29840.1"/>
    <property type="molecule type" value="Genomic_DNA"/>
</dbReference>
<keyword evidence="8 13" id="KW-0812">Transmembrane</keyword>
<evidence type="ECO:0000256" key="3">
    <source>
        <dbReference type="ARBA" id="ARBA00006742"/>
    </source>
</evidence>
<dbReference type="PRINTS" id="PR01853">
    <property type="entry name" value="YAJCTRNLCASE"/>
</dbReference>
<evidence type="ECO:0000256" key="5">
    <source>
        <dbReference type="ARBA" id="ARBA00014962"/>
    </source>
</evidence>
<evidence type="ECO:0000256" key="9">
    <source>
        <dbReference type="ARBA" id="ARBA00022927"/>
    </source>
</evidence>
<dbReference type="Pfam" id="PF02699">
    <property type="entry name" value="YajC"/>
    <property type="match status" value="1"/>
</dbReference>
<keyword evidence="6" id="KW-0813">Transport</keyword>
<dbReference type="InterPro" id="IPR003849">
    <property type="entry name" value="Preprotein_translocase_YajC"/>
</dbReference>
<feature type="transmembrane region" description="Helical" evidence="13">
    <location>
        <begin position="12"/>
        <end position="36"/>
    </location>
</feature>
<keyword evidence="12 13" id="KW-0472">Membrane</keyword>
<dbReference type="GO" id="GO:0005886">
    <property type="term" value="C:plasma membrane"/>
    <property type="evidence" value="ECO:0007669"/>
    <property type="project" value="UniProtKB-SubCell"/>
</dbReference>
<sequence length="109" mass="11586">MFSSPAYAQATGAGSTAAGIVSILPLVLIFVVFYFLMIRPQQKRMKSLQDAVKAVKKNDTVITAGGLIGKVTKVDETEVEIELGPNVKVRAVKSTLAEVRPLGAKPAND</sequence>
<dbReference type="PANTHER" id="PTHR33909">
    <property type="entry name" value="SEC TRANSLOCON ACCESSORY COMPLEX SUBUNIT YAJC"/>
    <property type="match status" value="1"/>
</dbReference>
<evidence type="ECO:0000313" key="14">
    <source>
        <dbReference type="EMBL" id="PVX29840.1"/>
    </source>
</evidence>
<evidence type="ECO:0000256" key="12">
    <source>
        <dbReference type="ARBA" id="ARBA00023136"/>
    </source>
</evidence>
<organism evidence="14 15">
    <name type="scientific">Sphingomonas pokkalii</name>
    <dbReference type="NCBI Taxonomy" id="2175090"/>
    <lineage>
        <taxon>Bacteria</taxon>
        <taxon>Pseudomonadati</taxon>
        <taxon>Pseudomonadota</taxon>
        <taxon>Alphaproteobacteria</taxon>
        <taxon>Sphingomonadales</taxon>
        <taxon>Sphingomonadaceae</taxon>
        <taxon>Sphingomonas</taxon>
    </lineage>
</organism>
<keyword evidence="15" id="KW-1185">Reference proteome</keyword>
<keyword evidence="10 13" id="KW-1133">Transmembrane helix</keyword>
<dbReference type="AlphaFoldDB" id="A0A2U0SET1"/>
<dbReference type="OrthoDB" id="9811406at2"/>
<protein>
    <recommendedName>
        <fullName evidence="5">Sec translocon accessory complex subunit YajC</fullName>
    </recommendedName>
</protein>
<comment type="subunit">
    <text evidence="4">Part of the SecDF-YidC-YajC translocase complex. The SecDF-YidC-YajC translocase forms a supercomplex with SecYEG, called the holo-translocon (HTL).</text>
</comment>
<dbReference type="SMART" id="SM01323">
    <property type="entry name" value="YajC"/>
    <property type="match status" value="1"/>
</dbReference>
<dbReference type="NCBIfam" id="TIGR00739">
    <property type="entry name" value="yajC"/>
    <property type="match status" value="1"/>
</dbReference>
<dbReference type="RefSeq" id="WP_116469259.1">
    <property type="nucleotide sequence ID" value="NZ_QENQ01000001.1"/>
</dbReference>
<evidence type="ECO:0000256" key="6">
    <source>
        <dbReference type="ARBA" id="ARBA00022448"/>
    </source>
</evidence>
<evidence type="ECO:0000256" key="8">
    <source>
        <dbReference type="ARBA" id="ARBA00022692"/>
    </source>
</evidence>
<evidence type="ECO:0000313" key="15">
    <source>
        <dbReference type="Proteomes" id="UP000245890"/>
    </source>
</evidence>
<keyword evidence="9" id="KW-0653">Protein transport</keyword>
<gene>
    <name evidence="14" type="primary">yajC</name>
    <name evidence="14" type="ORF">DD559_11290</name>
</gene>
<evidence type="ECO:0000256" key="4">
    <source>
        <dbReference type="ARBA" id="ARBA00011718"/>
    </source>
</evidence>
<keyword evidence="11" id="KW-0811">Translocation</keyword>
<name>A0A2U0SET1_9SPHN</name>
<proteinExistence type="inferred from homology"/>
<evidence type="ECO:0000256" key="13">
    <source>
        <dbReference type="SAM" id="Phobius"/>
    </source>
</evidence>